<reference evidence="1 2" key="1">
    <citation type="submission" date="2023-11" db="EMBL/GenBank/DDBJ databases">
        <authorList>
            <person name="Hedman E."/>
            <person name="Englund M."/>
            <person name="Stromberg M."/>
            <person name="Nyberg Akerstrom W."/>
            <person name="Nylinder S."/>
            <person name="Jareborg N."/>
            <person name="Kallberg Y."/>
            <person name="Kronander E."/>
        </authorList>
    </citation>
    <scope>NUCLEOTIDE SEQUENCE [LARGE SCALE GENOMIC DNA]</scope>
</reference>
<protein>
    <recommendedName>
        <fullName evidence="3">Reverse transcriptase/retrotransposon-derived protein RNase H-like domain-containing protein</fullName>
    </recommendedName>
</protein>
<comment type="caution">
    <text evidence="1">The sequence shown here is derived from an EMBL/GenBank/DDBJ whole genome shotgun (WGS) entry which is preliminary data.</text>
</comment>
<evidence type="ECO:0008006" key="3">
    <source>
        <dbReference type="Google" id="ProtNLM"/>
    </source>
</evidence>
<dbReference type="PANTHER" id="PTHR47331">
    <property type="entry name" value="PHD-TYPE DOMAIN-CONTAINING PROTEIN"/>
    <property type="match status" value="1"/>
</dbReference>
<dbReference type="PANTHER" id="PTHR47331:SF6">
    <property type="entry name" value="DOUBLECORTIN DOMAIN-CONTAINING PROTEIN"/>
    <property type="match status" value="1"/>
</dbReference>
<dbReference type="Pfam" id="PF05380">
    <property type="entry name" value="Peptidase_A17"/>
    <property type="match status" value="1"/>
</dbReference>
<proteinExistence type="predicted"/>
<sequence>MTKRHVLSKIARLYDPLGWIAPIIVTAKIYIQKLWKSGLSWDEALTESLMKEWLGFENDLAKIERIVIPRWVNTRKEDKIELHVYADASQAAYAAAVYLKSVDNNGQVCVNLVSAKTKVSPIGKEVSIPRLELCAALLGTKLIYEISHIMKISKENLYAWSDSTVVLA</sequence>
<dbReference type="EMBL" id="CAVLGL010000068">
    <property type="protein sequence ID" value="CAK1584117.1"/>
    <property type="molecule type" value="Genomic_DNA"/>
</dbReference>
<evidence type="ECO:0000313" key="2">
    <source>
        <dbReference type="Proteomes" id="UP001314205"/>
    </source>
</evidence>
<dbReference type="InterPro" id="IPR008042">
    <property type="entry name" value="Retrotrans_Pao"/>
</dbReference>
<accession>A0AAV1KQP9</accession>
<organism evidence="1 2">
    <name type="scientific">Parnassius mnemosyne</name>
    <name type="common">clouded apollo</name>
    <dbReference type="NCBI Taxonomy" id="213953"/>
    <lineage>
        <taxon>Eukaryota</taxon>
        <taxon>Metazoa</taxon>
        <taxon>Ecdysozoa</taxon>
        <taxon>Arthropoda</taxon>
        <taxon>Hexapoda</taxon>
        <taxon>Insecta</taxon>
        <taxon>Pterygota</taxon>
        <taxon>Neoptera</taxon>
        <taxon>Endopterygota</taxon>
        <taxon>Lepidoptera</taxon>
        <taxon>Glossata</taxon>
        <taxon>Ditrysia</taxon>
        <taxon>Papilionoidea</taxon>
        <taxon>Papilionidae</taxon>
        <taxon>Parnassiinae</taxon>
        <taxon>Parnassini</taxon>
        <taxon>Parnassius</taxon>
        <taxon>Driopa</taxon>
    </lineage>
</organism>
<keyword evidence="2" id="KW-1185">Reference proteome</keyword>
<dbReference type="Proteomes" id="UP001314205">
    <property type="component" value="Unassembled WGS sequence"/>
</dbReference>
<evidence type="ECO:0000313" key="1">
    <source>
        <dbReference type="EMBL" id="CAK1584117.1"/>
    </source>
</evidence>
<name>A0AAV1KQP9_9NEOP</name>
<dbReference type="AlphaFoldDB" id="A0AAV1KQP9"/>
<gene>
    <name evidence="1" type="ORF">PARMNEM_LOCUS5429</name>
</gene>